<dbReference type="GO" id="GO:0005829">
    <property type="term" value="C:cytosol"/>
    <property type="evidence" value="ECO:0007669"/>
    <property type="project" value="TreeGrafter"/>
</dbReference>
<evidence type="ECO:0000256" key="7">
    <source>
        <dbReference type="ARBA" id="ARBA00022679"/>
    </source>
</evidence>
<dbReference type="SUPFAM" id="SSF52540">
    <property type="entry name" value="P-loop containing nucleoside triphosphate hydrolases"/>
    <property type="match status" value="1"/>
</dbReference>
<dbReference type="PANTHER" id="PTHR23117">
    <property type="entry name" value="GUANYLATE KINASE-RELATED"/>
    <property type="match status" value="1"/>
</dbReference>
<dbReference type="PANTHER" id="PTHR23117:SF13">
    <property type="entry name" value="GUANYLATE KINASE"/>
    <property type="match status" value="1"/>
</dbReference>
<comment type="similarity">
    <text evidence="3">Belongs to the guanylate kinase family.</text>
</comment>
<comment type="caution">
    <text evidence="15">The sequence shown here is derived from an EMBL/GenBank/DDBJ whole genome shotgun (WGS) entry which is preliminary data.</text>
</comment>
<reference evidence="15 16" key="1">
    <citation type="journal article" date="2017" name="ISME J.">
        <title>Potential for microbial H2 and metal transformations associated with novel bacteria and archaea in deep terrestrial subsurface sediments.</title>
        <authorList>
            <person name="Hernsdorf A.W."/>
            <person name="Amano Y."/>
            <person name="Miyakawa K."/>
            <person name="Ise K."/>
            <person name="Suzuki Y."/>
            <person name="Anantharaman K."/>
            <person name="Probst A."/>
            <person name="Burstein D."/>
            <person name="Thomas B.C."/>
            <person name="Banfield J.F."/>
        </authorList>
    </citation>
    <scope>NUCLEOTIDE SEQUENCE [LARGE SCALE GENOMIC DNA]</scope>
    <source>
        <strain evidence="15">HGW-Kuenenbacteria-1</strain>
    </source>
</reference>
<evidence type="ECO:0000256" key="8">
    <source>
        <dbReference type="ARBA" id="ARBA00022741"/>
    </source>
</evidence>
<evidence type="ECO:0000313" key="15">
    <source>
        <dbReference type="EMBL" id="PKL72506.1"/>
    </source>
</evidence>
<dbReference type="Pfam" id="PF00625">
    <property type="entry name" value="Guanylate_kin"/>
    <property type="match status" value="1"/>
</dbReference>
<feature type="coiled-coil region" evidence="13">
    <location>
        <begin position="127"/>
        <end position="154"/>
    </location>
</feature>
<dbReference type="FunFam" id="3.30.63.10:FF:000005">
    <property type="entry name" value="Guanylate kinase"/>
    <property type="match status" value="1"/>
</dbReference>
<dbReference type="NCBIfam" id="TIGR03263">
    <property type="entry name" value="guanyl_kin"/>
    <property type="match status" value="1"/>
</dbReference>
<comment type="subcellular location">
    <subcellularLocation>
        <location evidence="2">Cytoplasm</location>
    </subcellularLocation>
</comment>
<evidence type="ECO:0000256" key="13">
    <source>
        <dbReference type="SAM" id="Coils"/>
    </source>
</evidence>
<evidence type="ECO:0000256" key="6">
    <source>
        <dbReference type="ARBA" id="ARBA00022490"/>
    </source>
</evidence>
<dbReference type="PROSITE" id="PS50052">
    <property type="entry name" value="GUANYLATE_KINASE_2"/>
    <property type="match status" value="1"/>
</dbReference>
<feature type="domain" description="Guanylate kinase-like" evidence="14">
    <location>
        <begin position="1"/>
        <end position="178"/>
    </location>
</feature>
<keyword evidence="6" id="KW-0963">Cytoplasm</keyword>
<dbReference type="Gene3D" id="3.40.50.300">
    <property type="entry name" value="P-loop containing nucleotide triphosphate hydrolases"/>
    <property type="match status" value="1"/>
</dbReference>
<keyword evidence="10" id="KW-0067">ATP-binding</keyword>
<evidence type="ECO:0000313" key="16">
    <source>
        <dbReference type="Proteomes" id="UP000233414"/>
    </source>
</evidence>
<dbReference type="GO" id="GO:0005524">
    <property type="term" value="F:ATP binding"/>
    <property type="evidence" value="ECO:0007669"/>
    <property type="project" value="UniProtKB-KW"/>
</dbReference>
<evidence type="ECO:0000259" key="14">
    <source>
        <dbReference type="PROSITE" id="PS50052"/>
    </source>
</evidence>
<dbReference type="EC" id="2.7.4.8" evidence="4"/>
<comment type="catalytic activity">
    <reaction evidence="12">
        <text>GMP + ATP = GDP + ADP</text>
        <dbReference type="Rhea" id="RHEA:20780"/>
        <dbReference type="ChEBI" id="CHEBI:30616"/>
        <dbReference type="ChEBI" id="CHEBI:58115"/>
        <dbReference type="ChEBI" id="CHEBI:58189"/>
        <dbReference type="ChEBI" id="CHEBI:456216"/>
        <dbReference type="EC" id="2.7.4.8"/>
    </reaction>
</comment>
<dbReference type="InterPro" id="IPR008145">
    <property type="entry name" value="GK/Ca_channel_bsu"/>
</dbReference>
<evidence type="ECO:0000256" key="5">
    <source>
        <dbReference type="ARBA" id="ARBA00016296"/>
    </source>
</evidence>
<evidence type="ECO:0000256" key="9">
    <source>
        <dbReference type="ARBA" id="ARBA00022777"/>
    </source>
</evidence>
<dbReference type="Gene3D" id="3.30.63.10">
    <property type="entry name" value="Guanylate Kinase phosphate binding domain"/>
    <property type="match status" value="1"/>
</dbReference>
<keyword evidence="13" id="KW-0175">Coiled coil</keyword>
<dbReference type="InterPro" id="IPR008144">
    <property type="entry name" value="Guanylate_kin-like_dom"/>
</dbReference>
<dbReference type="Proteomes" id="UP000233414">
    <property type="component" value="Unassembled WGS sequence"/>
</dbReference>
<dbReference type="InterPro" id="IPR027417">
    <property type="entry name" value="P-loop_NTPase"/>
</dbReference>
<evidence type="ECO:0000256" key="2">
    <source>
        <dbReference type="ARBA" id="ARBA00004496"/>
    </source>
</evidence>
<dbReference type="EMBL" id="PGYQ01000003">
    <property type="protein sequence ID" value="PKL72506.1"/>
    <property type="molecule type" value="Genomic_DNA"/>
</dbReference>
<sequence>MLFIISGPSGVGKTFIIRKIIKSDPCLDNIIPCTTREKRPNEKHGQDYFFLSEEKFKEKIKNKEFLEWAIVHNNYYGTLKKEVENAKKSLILNIDFQGALQIKKKKIQAIFIFIKPESLDKLSSRIKKRGELKKEDLEIRLKNAKNEIKQATKHYDYVVINRENKSNQTIKKILQIIKHNS</sequence>
<dbReference type="InterPro" id="IPR020590">
    <property type="entry name" value="Guanylate_kinase_CS"/>
</dbReference>
<dbReference type="PROSITE" id="PS00856">
    <property type="entry name" value="GUANYLATE_KINASE_1"/>
    <property type="match status" value="1"/>
</dbReference>
<comment type="function">
    <text evidence="1">Essential for recycling GMP and indirectly, cGMP.</text>
</comment>
<name>A0A2N1UNR2_9BACT</name>
<dbReference type="GO" id="GO:0004385">
    <property type="term" value="F:GMP kinase activity"/>
    <property type="evidence" value="ECO:0007669"/>
    <property type="project" value="UniProtKB-EC"/>
</dbReference>
<evidence type="ECO:0000256" key="10">
    <source>
        <dbReference type="ARBA" id="ARBA00022840"/>
    </source>
</evidence>
<evidence type="ECO:0000256" key="1">
    <source>
        <dbReference type="ARBA" id="ARBA00003531"/>
    </source>
</evidence>
<evidence type="ECO:0000256" key="11">
    <source>
        <dbReference type="ARBA" id="ARBA00030128"/>
    </source>
</evidence>
<evidence type="ECO:0000256" key="3">
    <source>
        <dbReference type="ARBA" id="ARBA00005790"/>
    </source>
</evidence>
<accession>A0A2N1UNR2</accession>
<keyword evidence="9 15" id="KW-0418">Kinase</keyword>
<keyword evidence="7" id="KW-0808">Transferase</keyword>
<gene>
    <name evidence="15" type="ORF">CVV26_01295</name>
</gene>
<evidence type="ECO:0000256" key="12">
    <source>
        <dbReference type="ARBA" id="ARBA00048594"/>
    </source>
</evidence>
<dbReference type="SMART" id="SM00072">
    <property type="entry name" value="GuKc"/>
    <property type="match status" value="1"/>
</dbReference>
<proteinExistence type="inferred from homology"/>
<organism evidence="15 16">
    <name type="scientific">Candidatus Kuenenbacteria bacterium HGW-Kuenenbacteria-1</name>
    <dbReference type="NCBI Taxonomy" id="2013812"/>
    <lineage>
        <taxon>Bacteria</taxon>
        <taxon>Candidatus Kueneniibacteriota</taxon>
    </lineage>
</organism>
<dbReference type="CDD" id="cd00071">
    <property type="entry name" value="GMPK"/>
    <property type="match status" value="1"/>
</dbReference>
<dbReference type="InterPro" id="IPR017665">
    <property type="entry name" value="Guanylate_kinase"/>
</dbReference>
<protein>
    <recommendedName>
        <fullName evidence="5">Guanylate kinase</fullName>
        <ecNumber evidence="4">2.7.4.8</ecNumber>
    </recommendedName>
    <alternativeName>
        <fullName evidence="11">GMP kinase</fullName>
    </alternativeName>
</protein>
<evidence type="ECO:0000256" key="4">
    <source>
        <dbReference type="ARBA" id="ARBA00012961"/>
    </source>
</evidence>
<dbReference type="AlphaFoldDB" id="A0A2N1UNR2"/>
<keyword evidence="8" id="KW-0547">Nucleotide-binding</keyword>